<evidence type="ECO:0000313" key="6">
    <source>
        <dbReference type="Proteomes" id="UP000238479"/>
    </source>
</evidence>
<dbReference type="STRING" id="74649.A0A2P6PIJ1"/>
<dbReference type="Gene3D" id="1.25.40.20">
    <property type="entry name" value="Ankyrin repeat-containing domain"/>
    <property type="match status" value="4"/>
</dbReference>
<reference evidence="5 6" key="1">
    <citation type="journal article" date="2018" name="Nat. Genet.">
        <title>The Rosa genome provides new insights in the design of modern roses.</title>
        <authorList>
            <person name="Bendahmane M."/>
        </authorList>
    </citation>
    <scope>NUCLEOTIDE SEQUENCE [LARGE SCALE GENOMIC DNA]</scope>
    <source>
        <strain evidence="6">cv. Old Blush</strain>
    </source>
</reference>
<dbReference type="Pfam" id="PF00023">
    <property type="entry name" value="Ank"/>
    <property type="match status" value="2"/>
</dbReference>
<dbReference type="PROSITE" id="PS50297">
    <property type="entry name" value="ANK_REP_REGION"/>
    <property type="match status" value="7"/>
</dbReference>
<dbReference type="GO" id="GO:0016020">
    <property type="term" value="C:membrane"/>
    <property type="evidence" value="ECO:0007669"/>
    <property type="project" value="TreeGrafter"/>
</dbReference>
<feature type="domain" description="PGG" evidence="4">
    <location>
        <begin position="947"/>
        <end position="1059"/>
    </location>
</feature>
<dbReference type="AlphaFoldDB" id="A0A2P6PIJ1"/>
<protein>
    <submittedName>
        <fullName evidence="5">Putative ankyrin repeat-containing domain, PGG domain-containing protein</fullName>
    </submittedName>
</protein>
<comment type="caution">
    <text evidence="5">The sequence shown here is derived from an EMBL/GenBank/DDBJ whole genome shotgun (WGS) entry which is preliminary data.</text>
</comment>
<feature type="repeat" description="ANK" evidence="1">
    <location>
        <begin position="256"/>
        <end position="288"/>
    </location>
</feature>
<keyword evidence="2" id="KW-1133">Transmembrane helix</keyword>
<dbReference type="InterPro" id="IPR026961">
    <property type="entry name" value="PGG_dom"/>
</dbReference>
<dbReference type="InterPro" id="IPR036770">
    <property type="entry name" value="Ankyrin_rpt-contain_sf"/>
</dbReference>
<dbReference type="PANTHER" id="PTHR24177">
    <property type="entry name" value="CASKIN"/>
    <property type="match status" value="1"/>
</dbReference>
<keyword evidence="1" id="KW-0040">ANK repeat</keyword>
<gene>
    <name evidence="5" type="ORF">RchiOBHm_Chr7g0242551</name>
</gene>
<dbReference type="Pfam" id="PF13962">
    <property type="entry name" value="PGG"/>
    <property type="match status" value="1"/>
</dbReference>
<feature type="repeat" description="ANK" evidence="1">
    <location>
        <begin position="390"/>
        <end position="422"/>
    </location>
</feature>
<keyword evidence="6" id="KW-1185">Reference proteome</keyword>
<evidence type="ECO:0000256" key="2">
    <source>
        <dbReference type="SAM" id="Phobius"/>
    </source>
</evidence>
<dbReference type="Pfam" id="PF12796">
    <property type="entry name" value="Ank_2"/>
    <property type="match status" value="3"/>
</dbReference>
<dbReference type="OrthoDB" id="20727at2759"/>
<dbReference type="SMART" id="SM00248">
    <property type="entry name" value="ANK"/>
    <property type="match status" value="11"/>
</dbReference>
<feature type="repeat" description="ANK" evidence="1">
    <location>
        <begin position="503"/>
        <end position="524"/>
    </location>
</feature>
<evidence type="ECO:0000259" key="3">
    <source>
        <dbReference type="Pfam" id="PF13961"/>
    </source>
</evidence>
<feature type="transmembrane region" description="Helical" evidence="2">
    <location>
        <begin position="952"/>
        <end position="972"/>
    </location>
</feature>
<sequence length="1114" mass="125240">MSNTAGVSNSPVMEVLNRNNYKKWRLRVKTYLLAEDLWEVIEAIREPVTKFDDNEPEYKAWTIKNAKALYAIQNSCGPEMFHFISETETAKIAWETLQKISTLRGRVENSAENFEPYIPFTKFVSEGDWSKAKEYLKLKELDLHSAVRAIDPRIGFGDTAIHLAARQGHVNIVKELVLLMTPEDLKMKNAKGATALHAAAWSGQLLTVKELALLMGEEINTVGDTALHTAVRRGKVDIVKELVLFIPKDLKIKNNYGYTALHLAVEMRNVPIVKDLAALGGEVRGPDGDTALHLAVKMGAAKIVKELVLLMRREDLAIKNDEGYTAFHLAVKMGNVPAVKQFMTKEKERDFDSYIQFTTHVANGDWGNAKECLTKLDDPCDAITIVDPRDGNTVLHVAAREGHVRIVKELISLVRQENLQQKTVEDFATFGYGINLGVTEEVLMEKVKYMVEQYEKTLASILDVQNAQGSTALHIAVSKGNLDIVKELVPLMRKEGLEIEDVEGYTALHKAVGNGYIDIVRELVPVMRQEGLELKTAGGFNALHLAVMSELTEHMNIAKEVMPYMRKEALEEKDDEGYTALGRTLEVSEDKDVMEIAGYMAENNNKVFGIRTSPGNWIPVVSATVKREWDLCRYLYSRTPPEYLMPEHGMDGARLIIDCFRAKELGMALDLLRRCPRLAISPTNSGCPPIMELAGMHSAFLSGTQLGFWQHLIYNRLLIEPANLETPDTCINISRQQDGGDNQMDLIHSVITLYRKLANSILELLGVNRLRKVKWIHTRSIDVLHYIGKMIANDNPTSAQLDIVRTSIFKAVEHGHVEFVTHICETHPPFTKSKEENKNIFQFAVECRQHKIYSLIHRLDREDKRFFGISPTEFPEHMLHLAGKLSPQSRFNHIRGAALQMQRELQWFKEVEDIVPEEMHEVPNSDGMTPRQLFTKNHENLKEEAEKSMKGIATSCTVVGTLIVTIMYAAAFTVPGGNSGSTGYPMFLAKSLFLVFIISDTLSLVSSTTSVILFLGILTSRYAADDFLKDLPTKMMIGLSTLFLSIATMMIAFSSALIIMLNKEYSWAIVPCIFVASIPVGSFIWLLFPLLIEILWSTYGPGIFDKKAKPWIKL</sequence>
<feature type="transmembrane region" description="Helical" evidence="2">
    <location>
        <begin position="1039"/>
        <end position="1061"/>
    </location>
</feature>
<evidence type="ECO:0000259" key="4">
    <source>
        <dbReference type="Pfam" id="PF13962"/>
    </source>
</evidence>
<evidence type="ECO:0000256" key="1">
    <source>
        <dbReference type="PROSITE-ProRule" id="PRU00023"/>
    </source>
</evidence>
<feature type="repeat" description="ANK" evidence="1">
    <location>
        <begin position="468"/>
        <end position="489"/>
    </location>
</feature>
<evidence type="ECO:0000313" key="5">
    <source>
        <dbReference type="EMBL" id="PRQ21738.1"/>
    </source>
</evidence>
<dbReference type="EMBL" id="PDCK01000045">
    <property type="protein sequence ID" value="PRQ21738.1"/>
    <property type="molecule type" value="Genomic_DNA"/>
</dbReference>
<accession>A0A2P6PIJ1</accession>
<proteinExistence type="predicted"/>
<dbReference type="Gramene" id="PRQ21738">
    <property type="protein sequence ID" value="PRQ21738"/>
    <property type="gene ID" value="RchiOBHm_Chr7g0242551"/>
</dbReference>
<dbReference type="PANTHER" id="PTHR24177:SF329">
    <property type="entry name" value="ANKYRIN REPEAT PROTEIN"/>
    <property type="match status" value="1"/>
</dbReference>
<feature type="transmembrane region" description="Helical" evidence="2">
    <location>
        <begin position="992"/>
        <end position="1018"/>
    </location>
</feature>
<name>A0A2P6PIJ1_ROSCH</name>
<feature type="repeat" description="ANK" evidence="1">
    <location>
        <begin position="222"/>
        <end position="243"/>
    </location>
</feature>
<dbReference type="InterPro" id="IPR025314">
    <property type="entry name" value="DUF4219"/>
</dbReference>
<feature type="domain" description="DUF4219" evidence="3">
    <location>
        <begin position="16"/>
        <end position="42"/>
    </location>
</feature>
<organism evidence="5 6">
    <name type="scientific">Rosa chinensis</name>
    <name type="common">China rose</name>
    <dbReference type="NCBI Taxonomy" id="74649"/>
    <lineage>
        <taxon>Eukaryota</taxon>
        <taxon>Viridiplantae</taxon>
        <taxon>Streptophyta</taxon>
        <taxon>Embryophyta</taxon>
        <taxon>Tracheophyta</taxon>
        <taxon>Spermatophyta</taxon>
        <taxon>Magnoliopsida</taxon>
        <taxon>eudicotyledons</taxon>
        <taxon>Gunneridae</taxon>
        <taxon>Pentapetalae</taxon>
        <taxon>rosids</taxon>
        <taxon>fabids</taxon>
        <taxon>Rosales</taxon>
        <taxon>Rosaceae</taxon>
        <taxon>Rosoideae</taxon>
        <taxon>Rosoideae incertae sedis</taxon>
        <taxon>Rosa</taxon>
    </lineage>
</organism>
<dbReference type="Proteomes" id="UP000238479">
    <property type="component" value="Chromosome 7"/>
</dbReference>
<dbReference type="SUPFAM" id="SSF48403">
    <property type="entry name" value="Ankyrin repeat"/>
    <property type="match status" value="2"/>
</dbReference>
<keyword evidence="2" id="KW-0812">Transmembrane</keyword>
<dbReference type="InterPro" id="IPR002110">
    <property type="entry name" value="Ankyrin_rpt"/>
</dbReference>
<feature type="transmembrane region" description="Helical" evidence="2">
    <location>
        <begin position="1067"/>
        <end position="1088"/>
    </location>
</feature>
<dbReference type="PROSITE" id="PS50088">
    <property type="entry name" value="ANK_REPEAT"/>
    <property type="match status" value="8"/>
</dbReference>
<feature type="repeat" description="ANK" evidence="1">
    <location>
        <begin position="287"/>
        <end position="308"/>
    </location>
</feature>
<dbReference type="Pfam" id="PF13961">
    <property type="entry name" value="DUF4219"/>
    <property type="match status" value="1"/>
</dbReference>
<feature type="repeat" description="ANK" evidence="1">
    <location>
        <begin position="191"/>
        <end position="224"/>
    </location>
</feature>
<keyword evidence="2" id="KW-0472">Membrane</keyword>
<feature type="repeat" description="ANK" evidence="1">
    <location>
        <begin position="156"/>
        <end position="177"/>
    </location>
</feature>